<evidence type="ECO:0000256" key="5">
    <source>
        <dbReference type="PIRSR" id="PIRSR000350-4"/>
    </source>
</evidence>
<reference evidence="8 9" key="1">
    <citation type="submission" date="2020-07" db="EMBL/GenBank/DDBJ databases">
        <title>Sequencing the genomes of 1000 actinobacteria strains.</title>
        <authorList>
            <person name="Klenk H.-P."/>
        </authorList>
    </citation>
    <scope>NUCLEOTIDE SEQUENCE [LARGE SCALE GENOMIC DNA]</scope>
    <source>
        <strain evidence="8 9">DSM 23737</strain>
    </source>
</reference>
<dbReference type="PIRSF" id="PIRSF000350">
    <property type="entry name" value="Mercury_reductase_MerA"/>
    <property type="match status" value="1"/>
</dbReference>
<dbReference type="Pfam" id="PF02852">
    <property type="entry name" value="Pyr_redox_dim"/>
    <property type="match status" value="1"/>
</dbReference>
<name>A0A7W3JT64_9MICO</name>
<feature type="binding site" evidence="4">
    <location>
        <begin position="171"/>
        <end position="178"/>
    </location>
    <ligand>
        <name>NAD(+)</name>
        <dbReference type="ChEBI" id="CHEBI:57540"/>
    </ligand>
</feature>
<dbReference type="Gene3D" id="3.50.50.60">
    <property type="entry name" value="FAD/NAD(P)-binding domain"/>
    <property type="match status" value="2"/>
</dbReference>
<dbReference type="AlphaFoldDB" id="A0A7W3JT64"/>
<keyword evidence="9" id="KW-1185">Reference proteome</keyword>
<dbReference type="InterPro" id="IPR036188">
    <property type="entry name" value="FAD/NAD-bd_sf"/>
</dbReference>
<dbReference type="PANTHER" id="PTHR43014">
    <property type="entry name" value="MERCURIC REDUCTASE"/>
    <property type="match status" value="1"/>
</dbReference>
<dbReference type="InterPro" id="IPR016156">
    <property type="entry name" value="FAD/NAD-linked_Rdtase_dimer_sf"/>
</dbReference>
<keyword evidence="3 4" id="KW-0274">FAD</keyword>
<comment type="cofactor">
    <cofactor evidence="4">
        <name>FAD</name>
        <dbReference type="ChEBI" id="CHEBI:57692"/>
    </cofactor>
    <text evidence="4">Binds 1 FAD per subunit.</text>
</comment>
<dbReference type="InterPro" id="IPR004099">
    <property type="entry name" value="Pyr_nucl-diS_OxRdtase_dimer"/>
</dbReference>
<dbReference type="Gene3D" id="3.30.390.30">
    <property type="match status" value="1"/>
</dbReference>
<dbReference type="SUPFAM" id="SSF51905">
    <property type="entry name" value="FAD/NAD(P)-binding domain"/>
    <property type="match status" value="1"/>
</dbReference>
<keyword evidence="4" id="KW-0520">NAD</keyword>
<dbReference type="SUPFAM" id="SSF55424">
    <property type="entry name" value="FAD/NAD-linked reductases, dimerisation (C-terminal) domain"/>
    <property type="match status" value="1"/>
</dbReference>
<keyword evidence="2" id="KW-0285">Flavoprotein</keyword>
<proteinExistence type="inferred from homology"/>
<evidence type="ECO:0000256" key="3">
    <source>
        <dbReference type="ARBA" id="ARBA00022827"/>
    </source>
</evidence>
<dbReference type="InterPro" id="IPR001100">
    <property type="entry name" value="Pyr_nuc-diS_OxRdtase"/>
</dbReference>
<organism evidence="8 9">
    <name type="scientific">Alpinimonas psychrophila</name>
    <dbReference type="NCBI Taxonomy" id="748908"/>
    <lineage>
        <taxon>Bacteria</taxon>
        <taxon>Bacillati</taxon>
        <taxon>Actinomycetota</taxon>
        <taxon>Actinomycetes</taxon>
        <taxon>Micrococcales</taxon>
        <taxon>Microbacteriaceae</taxon>
        <taxon>Alpinimonas</taxon>
    </lineage>
</organism>
<comment type="caution">
    <text evidence="8">The sequence shown here is derived from an EMBL/GenBank/DDBJ whole genome shotgun (WGS) entry which is preliminary data.</text>
</comment>
<evidence type="ECO:0000259" key="6">
    <source>
        <dbReference type="Pfam" id="PF02852"/>
    </source>
</evidence>
<dbReference type="EMBL" id="JACGWU010000001">
    <property type="protein sequence ID" value="MBA8828771.1"/>
    <property type="molecule type" value="Genomic_DNA"/>
</dbReference>
<feature type="binding site" evidence="4">
    <location>
        <position position="50"/>
    </location>
    <ligand>
        <name>FAD</name>
        <dbReference type="ChEBI" id="CHEBI:57692"/>
    </ligand>
</feature>
<feature type="binding site" evidence="4">
    <location>
        <position position="258"/>
    </location>
    <ligand>
        <name>NAD(+)</name>
        <dbReference type="ChEBI" id="CHEBI:57540"/>
    </ligand>
</feature>
<dbReference type="GO" id="GO:0004148">
    <property type="term" value="F:dihydrolipoyl dehydrogenase (NADH) activity"/>
    <property type="evidence" value="ECO:0007669"/>
    <property type="project" value="UniProtKB-EC"/>
</dbReference>
<accession>A0A7W3JT64</accession>
<dbReference type="PRINTS" id="PR00368">
    <property type="entry name" value="FADPNR"/>
</dbReference>
<dbReference type="GO" id="GO:0003955">
    <property type="term" value="F:NAD(P)H dehydrogenase (quinone) activity"/>
    <property type="evidence" value="ECO:0007669"/>
    <property type="project" value="TreeGrafter"/>
</dbReference>
<evidence type="ECO:0000256" key="1">
    <source>
        <dbReference type="ARBA" id="ARBA00007532"/>
    </source>
</evidence>
<evidence type="ECO:0000256" key="2">
    <source>
        <dbReference type="ARBA" id="ARBA00022630"/>
    </source>
</evidence>
<dbReference type="PANTHER" id="PTHR43014:SF2">
    <property type="entry name" value="MERCURIC REDUCTASE"/>
    <property type="match status" value="1"/>
</dbReference>
<evidence type="ECO:0000313" key="9">
    <source>
        <dbReference type="Proteomes" id="UP000524237"/>
    </source>
</evidence>
<evidence type="ECO:0000256" key="4">
    <source>
        <dbReference type="PIRSR" id="PIRSR000350-3"/>
    </source>
</evidence>
<dbReference type="RefSeq" id="WP_220475750.1">
    <property type="nucleotide sequence ID" value="NZ_JACGWU010000001.1"/>
</dbReference>
<keyword evidence="8" id="KW-0560">Oxidoreductase</keyword>
<dbReference type="Pfam" id="PF07992">
    <property type="entry name" value="Pyr_redox_2"/>
    <property type="match status" value="1"/>
</dbReference>
<feature type="binding site" evidence="4">
    <location>
        <position position="298"/>
    </location>
    <ligand>
        <name>FAD</name>
        <dbReference type="ChEBI" id="CHEBI:57692"/>
    </ligand>
</feature>
<dbReference type="PRINTS" id="PR00411">
    <property type="entry name" value="PNDRDTASEI"/>
</dbReference>
<gene>
    <name evidence="8" type="ORF">FB555_000842</name>
</gene>
<feature type="disulfide bond" description="Redox-active" evidence="5">
    <location>
        <begin position="41"/>
        <end position="46"/>
    </location>
</feature>
<feature type="domain" description="Pyridine nucleotide-disulphide oxidoreductase dimerisation" evidence="6">
    <location>
        <begin position="332"/>
        <end position="439"/>
    </location>
</feature>
<dbReference type="InterPro" id="IPR023753">
    <property type="entry name" value="FAD/NAD-binding_dom"/>
</dbReference>
<dbReference type="GO" id="GO:0050660">
    <property type="term" value="F:flavin adenine dinucleotide binding"/>
    <property type="evidence" value="ECO:0007669"/>
    <property type="project" value="TreeGrafter"/>
</dbReference>
<comment type="similarity">
    <text evidence="1">Belongs to the class-I pyridine nucleotide-disulfide oxidoreductase family.</text>
</comment>
<feature type="binding site" evidence="4">
    <location>
        <begin position="134"/>
        <end position="136"/>
    </location>
    <ligand>
        <name>FAD</name>
        <dbReference type="ChEBI" id="CHEBI:57692"/>
    </ligand>
</feature>
<protein>
    <submittedName>
        <fullName evidence="8">Dihydrolipoamide dehydrogenase</fullName>
        <ecNumber evidence="8">1.8.1.4</ecNumber>
    </submittedName>
</protein>
<dbReference type="Proteomes" id="UP000524237">
    <property type="component" value="Unassembled WGS sequence"/>
</dbReference>
<feature type="domain" description="FAD/NAD(P)-binding" evidence="7">
    <location>
        <begin position="4"/>
        <end position="313"/>
    </location>
</feature>
<evidence type="ECO:0000313" key="8">
    <source>
        <dbReference type="EMBL" id="MBA8828771.1"/>
    </source>
</evidence>
<dbReference type="EC" id="1.8.1.4" evidence="8"/>
<sequence>MEHFDVAVLGMGPGGEVAAGRLLKAGKKVAVIERELIGGECAYWACVPSKTLLRPGEARTAVERAAGVSGAELSWFEASKYRDYMIRHLDDKTQIAGYSRDGATVIKGEASVTAPGHIRVGDRELTAEKIIIATGSEPIIPDLEGIDQITAWTNRETYTATTLPKSAVIIGGSAVGTETSTFLASFGVKVILIHRGDRLLEREEPRVGELAFTYLSETGINIRLGVSATKAHRSGDQSVIELDDGTQVSADVIIFATGRTPRTQNLGFELAGVILGEHGQVQVDEHCRAAENVWAVGDVTGIMPFTHVAKYQGRIVADAILGGDRKAFYQGIPRVVFTDPEIAAAGLTQAQADQQGIKTKVIEIDLAKSISRPWTYEENPRGHLGLLMDTERNVLVGAWAIAPLAGEWIHQASLAIRAHIPIDTLLDQVAQYPSYNEAYLAALEKLRPASH</sequence>
<keyword evidence="4" id="KW-0547">Nucleotide-binding</keyword>
<evidence type="ECO:0000259" key="7">
    <source>
        <dbReference type="Pfam" id="PF07992"/>
    </source>
</evidence>